<dbReference type="AlphaFoldDB" id="A0A1X0RS33"/>
<gene>
    <name evidence="2" type="ORF">BCV71DRAFT_229106</name>
</gene>
<sequence length="369" mass="39587">MSSQKRQRSCPICDSEVLPYTINFDCQFIMCENLKCVYPFTQSDITDLLIEGPDTYKGYSIKKRIIPSTAANTAGVPAASVVHSEQSATDPRQGLIATKPSDSLLKQKEQMQLKALPIAKEATHTRVLHDTQNIQEHSSIVSRPIVTPNSAHNNVTTSKDIGSSTAQLNVTSLVKPVVHPQLVPTTTKTLAGASNTVSSDKTSPTAALKTIPTTPVLASAKTSIFMPRAKSNASKASTSLYIPKTKPKVATSTTPSIYMPKAKPRADLNNTFSTGLVLPQIPTRSPTTSTSSQTSPKSVPELCLDMNFDINDIEGLLTSDMGSISSAAPTPEGVPDMVKTALQQTEWLNDLQDIFTAPGVIESTYNPLS</sequence>
<dbReference type="OMA" id="EISMCES"/>
<dbReference type="Proteomes" id="UP000242381">
    <property type="component" value="Unassembled WGS sequence"/>
</dbReference>
<accession>A0A1X0RS33</accession>
<dbReference type="VEuPathDB" id="FungiDB:BCV72DRAFT_120377"/>
<evidence type="ECO:0000256" key="1">
    <source>
        <dbReference type="SAM" id="MobiDB-lite"/>
    </source>
</evidence>
<evidence type="ECO:0000313" key="3">
    <source>
        <dbReference type="Proteomes" id="UP000242381"/>
    </source>
</evidence>
<dbReference type="EMBL" id="KV921457">
    <property type="protein sequence ID" value="ORE14708.1"/>
    <property type="molecule type" value="Genomic_DNA"/>
</dbReference>
<feature type="region of interest" description="Disordered" evidence="1">
    <location>
        <begin position="279"/>
        <end position="298"/>
    </location>
</feature>
<protein>
    <submittedName>
        <fullName evidence="2">Uncharacterized protein</fullName>
    </submittedName>
</protein>
<reference evidence="2 3" key="1">
    <citation type="journal article" date="2016" name="Proc. Natl. Acad. Sci. U.S.A.">
        <title>Lipid metabolic changes in an early divergent fungus govern the establishment of a mutualistic symbiosis with endobacteria.</title>
        <authorList>
            <person name="Lastovetsky O.A."/>
            <person name="Gaspar M.L."/>
            <person name="Mondo S.J."/>
            <person name="LaButti K.M."/>
            <person name="Sandor L."/>
            <person name="Grigoriev I.V."/>
            <person name="Henry S.A."/>
            <person name="Pawlowska T.E."/>
        </authorList>
    </citation>
    <scope>NUCLEOTIDE SEQUENCE [LARGE SCALE GENOMIC DNA]</scope>
    <source>
        <strain evidence="2 3">ATCC 11559</strain>
    </source>
</reference>
<proteinExistence type="predicted"/>
<evidence type="ECO:0000313" key="2">
    <source>
        <dbReference type="EMBL" id="ORE14708.1"/>
    </source>
</evidence>
<organism evidence="2 3">
    <name type="scientific">Rhizopus microsporus</name>
    <dbReference type="NCBI Taxonomy" id="58291"/>
    <lineage>
        <taxon>Eukaryota</taxon>
        <taxon>Fungi</taxon>
        <taxon>Fungi incertae sedis</taxon>
        <taxon>Mucoromycota</taxon>
        <taxon>Mucoromycotina</taxon>
        <taxon>Mucoromycetes</taxon>
        <taxon>Mucorales</taxon>
        <taxon>Mucorineae</taxon>
        <taxon>Rhizopodaceae</taxon>
        <taxon>Rhizopus</taxon>
    </lineage>
</organism>
<name>A0A1X0RS33_RHIZD</name>